<dbReference type="EMBL" id="NXIE01000001">
    <property type="protein sequence ID" value="RXK14574.1"/>
    <property type="molecule type" value="Genomic_DNA"/>
</dbReference>
<sequence length="147" mass="17380">MDSKLIYLVQTDTTVGFSSANDEKLSTVKRRPKLQKILQTVDSFKTLKENTRIPKIHRKKVRNSKKTTFIYPNQKSFRIIPKDNEFYPFIHKFKNLYSTSANHTKKSFEEDFALANSDVIVYTKEGFHEKNSSSIYKLNRKKLRKIR</sequence>
<comment type="caution">
    <text evidence="1">The sequence shown here is derived from an EMBL/GenBank/DDBJ whole genome shotgun (WGS) entry which is preliminary data.</text>
</comment>
<dbReference type="AlphaFoldDB" id="A0A4Q1AWP3"/>
<name>A0A4Q1AWP3_9BACT</name>
<reference evidence="1 2" key="1">
    <citation type="submission" date="2017-09" db="EMBL/GenBank/DDBJ databases">
        <title>Genomics of the genus Arcobacter.</title>
        <authorList>
            <person name="Perez-Cataluna A."/>
            <person name="Figueras M.J."/>
            <person name="Salas-Masso N."/>
        </authorList>
    </citation>
    <scope>NUCLEOTIDE SEQUENCE [LARGE SCALE GENOMIC DNA]</scope>
    <source>
        <strain evidence="1 2">F156-34</strain>
    </source>
</reference>
<dbReference type="OrthoDB" id="5339525at2"/>
<proteinExistence type="predicted"/>
<gene>
    <name evidence="1" type="ORF">CP965_03770</name>
</gene>
<dbReference type="InterPro" id="IPR017945">
    <property type="entry name" value="DHBP_synth_RibB-like_a/b_dom"/>
</dbReference>
<dbReference type="RefSeq" id="WP_129060713.1">
    <property type="nucleotide sequence ID" value="NZ_NXIE01000001.1"/>
</dbReference>
<dbReference type="Proteomes" id="UP000289718">
    <property type="component" value="Unassembled WGS sequence"/>
</dbReference>
<keyword evidence="2" id="KW-1185">Reference proteome</keyword>
<organism evidence="1 2">
    <name type="scientific">Halarcobacter mediterraneus</name>
    <dbReference type="NCBI Taxonomy" id="2023153"/>
    <lineage>
        <taxon>Bacteria</taxon>
        <taxon>Pseudomonadati</taxon>
        <taxon>Campylobacterota</taxon>
        <taxon>Epsilonproteobacteria</taxon>
        <taxon>Campylobacterales</taxon>
        <taxon>Arcobacteraceae</taxon>
        <taxon>Halarcobacter</taxon>
    </lineage>
</organism>
<evidence type="ECO:0000313" key="2">
    <source>
        <dbReference type="Proteomes" id="UP000289718"/>
    </source>
</evidence>
<protein>
    <submittedName>
        <fullName evidence="1">Sua5 YciO YrdC YwlC family protein</fullName>
    </submittedName>
</protein>
<accession>A0A4Q1AWP3</accession>
<evidence type="ECO:0000313" key="1">
    <source>
        <dbReference type="EMBL" id="RXK14574.1"/>
    </source>
</evidence>
<dbReference type="SUPFAM" id="SSF55821">
    <property type="entry name" value="YrdC/RibB"/>
    <property type="match status" value="1"/>
</dbReference>